<dbReference type="KEGG" id="scs:Sta7437_3126"/>
<proteinExistence type="predicted"/>
<gene>
    <name evidence="1" type="ordered locus">Sta7437_3126</name>
</gene>
<dbReference type="EMBL" id="CP003653">
    <property type="protein sequence ID" value="AFZ36637.1"/>
    <property type="molecule type" value="Genomic_DNA"/>
</dbReference>
<dbReference type="HOGENOM" id="CLU_3048200_0_0_3"/>
<organism evidence="1 2">
    <name type="scientific">Stanieria cyanosphaera (strain ATCC 29371 / PCC 7437)</name>
    <dbReference type="NCBI Taxonomy" id="111780"/>
    <lineage>
        <taxon>Bacteria</taxon>
        <taxon>Bacillati</taxon>
        <taxon>Cyanobacteriota</taxon>
        <taxon>Cyanophyceae</taxon>
        <taxon>Pleurocapsales</taxon>
        <taxon>Dermocarpellaceae</taxon>
        <taxon>Stanieria</taxon>
    </lineage>
</organism>
<name>K9XYA1_STAC7</name>
<evidence type="ECO:0000313" key="1">
    <source>
        <dbReference type="EMBL" id="AFZ36637.1"/>
    </source>
</evidence>
<dbReference type="Proteomes" id="UP000010473">
    <property type="component" value="Chromosome"/>
</dbReference>
<accession>K9XYA1</accession>
<protein>
    <submittedName>
        <fullName evidence="1">Uncharacterized protein</fullName>
    </submittedName>
</protein>
<dbReference type="RefSeq" id="WP_015194302.1">
    <property type="nucleotide sequence ID" value="NC_019748.1"/>
</dbReference>
<reference evidence="2" key="1">
    <citation type="journal article" date="2013" name="Proc. Natl. Acad. Sci. U.S.A.">
        <title>Improving the coverage of the cyanobacterial phylum using diversity-driven genome sequencing.</title>
        <authorList>
            <person name="Shih P.M."/>
            <person name="Wu D."/>
            <person name="Latifi A."/>
            <person name="Axen S.D."/>
            <person name="Fewer D.P."/>
            <person name="Talla E."/>
            <person name="Calteau A."/>
            <person name="Cai F."/>
            <person name="Tandeau de Marsac N."/>
            <person name="Rippka R."/>
            <person name="Herdman M."/>
            <person name="Sivonen K."/>
            <person name="Coursin T."/>
            <person name="Laurent T."/>
            <person name="Goodwin L."/>
            <person name="Nolan M."/>
            <person name="Davenport K.W."/>
            <person name="Han C.S."/>
            <person name="Rubin E.M."/>
            <person name="Eisen J.A."/>
            <person name="Woyke T."/>
            <person name="Gugger M."/>
            <person name="Kerfeld C.A."/>
        </authorList>
    </citation>
    <scope>NUCLEOTIDE SEQUENCE [LARGE SCALE GENOMIC DNA]</scope>
    <source>
        <strain evidence="2">ATCC 29371 / PCC 7437</strain>
    </source>
</reference>
<keyword evidence="2" id="KW-1185">Reference proteome</keyword>
<dbReference type="AlphaFoldDB" id="K9XYA1"/>
<sequence length="54" mass="6524">MIVHTATIVLKIAKIQQKIIYLEYQNSILTKEKEEKLRQLKQTELNLRQNYHID</sequence>
<evidence type="ECO:0000313" key="2">
    <source>
        <dbReference type="Proteomes" id="UP000010473"/>
    </source>
</evidence>